<organism evidence="1 2">
    <name type="scientific">Ditylenchus destructor</name>
    <dbReference type="NCBI Taxonomy" id="166010"/>
    <lineage>
        <taxon>Eukaryota</taxon>
        <taxon>Metazoa</taxon>
        <taxon>Ecdysozoa</taxon>
        <taxon>Nematoda</taxon>
        <taxon>Chromadorea</taxon>
        <taxon>Rhabditida</taxon>
        <taxon>Tylenchina</taxon>
        <taxon>Tylenchomorpha</taxon>
        <taxon>Sphaerularioidea</taxon>
        <taxon>Anguinidae</taxon>
        <taxon>Anguininae</taxon>
        <taxon>Ditylenchus</taxon>
    </lineage>
</organism>
<reference evidence="1" key="1">
    <citation type="submission" date="2022-01" db="EMBL/GenBank/DDBJ databases">
        <title>Genome Sequence Resource for Two Populations of Ditylenchus destructor, the Migratory Endoparasitic Phytonematode.</title>
        <authorList>
            <person name="Zhang H."/>
            <person name="Lin R."/>
            <person name="Xie B."/>
        </authorList>
    </citation>
    <scope>NUCLEOTIDE SEQUENCE</scope>
    <source>
        <strain evidence="1">BazhouSP</strain>
    </source>
</reference>
<evidence type="ECO:0000313" key="2">
    <source>
        <dbReference type="Proteomes" id="UP001201812"/>
    </source>
</evidence>
<keyword evidence="2" id="KW-1185">Reference proteome</keyword>
<comment type="caution">
    <text evidence="1">The sequence shown here is derived from an EMBL/GenBank/DDBJ whole genome shotgun (WGS) entry which is preliminary data.</text>
</comment>
<sequence>MSNGDDLMTECTFISDTQFVVTVLEIPLSHSNEMHLWERYSTASKITLPLNELHIIALISYKSLGIITSSQEKKQQNQILIKQCRFKLESQGQMQNNSRLSFLCAMEQRKEKKTCGLDNFREQKPKSVG</sequence>
<proteinExistence type="predicted"/>
<protein>
    <submittedName>
        <fullName evidence="1">Uncharacterized protein</fullName>
    </submittedName>
</protein>
<dbReference type="EMBL" id="JAKKPZ010000072">
    <property type="protein sequence ID" value="KAI1704111.1"/>
    <property type="molecule type" value="Genomic_DNA"/>
</dbReference>
<gene>
    <name evidence="1" type="ORF">DdX_14475</name>
</gene>
<dbReference type="Proteomes" id="UP001201812">
    <property type="component" value="Unassembled WGS sequence"/>
</dbReference>
<evidence type="ECO:0000313" key="1">
    <source>
        <dbReference type="EMBL" id="KAI1704111.1"/>
    </source>
</evidence>
<accession>A0AAD4MUJ6</accession>
<name>A0AAD4MUJ6_9BILA</name>
<dbReference type="AlphaFoldDB" id="A0AAD4MUJ6"/>